<proteinExistence type="inferred from homology"/>
<evidence type="ECO:0000256" key="11">
    <source>
        <dbReference type="SAM" id="Phobius"/>
    </source>
</evidence>
<evidence type="ECO:0000256" key="8">
    <source>
        <dbReference type="ARBA" id="ARBA00023136"/>
    </source>
</evidence>
<sequence length="744" mass="86067">MPRKLWTTAPVNVWGTFTRYQQGLLTSTCTMGVVMRTFYLVCLLGVLLFICIVLLMESNQHAHKIHEGVHDEHPTWRQRRRPKVHVQKNHRDVNDIFGTMEPSQLRREDDDDEDDNGIFSFKHFSDIGQQTSRDTASVKEEVDANKSDIFSILEGGGSRPHAEVGKSGSKEARQRGMSTGELTNTHRKHMNNNEPNPRQDGSTLAELMPTKQLESTDKIKGGNSLTRRGSKRTLGEESLARTNRPPSNEKVLTGRLDMQNNIVPHVSKQNSDSKTRSQRDGPPMMQQMQRGNLSDAEKHSNRYFNSLSAKKRSEIMAQRRGGAKSLVDQARELSFKMNPQPRLRPVIIDENILKQENASYPPFVKTNATLTRVLAVGSLASGKCKPLNNLAMMKTHKCSSSTLQNILYRWGDDHNLTFVLPKDGPYIGHPQPFDIKHAERVVGDKYNILANHARYNELGLKKVMPSDTVYFTILRDPVKQFESAFTYYKFDERYGVAGLRGFLRQPEIYFQREPVFPRQAGRNQMLYDLGLDARFMDDTSSEVRDYIAMIERNFKVVLIAEYFEESLILLKDLLCWSLDDIVYFNQNARSQSSVRRVTANMRREILDWNAADVSMYNHFNRTLWEKIRRYGLDRMKGEVAQLRLRNELLKKRCIGGKLESHDPRMWYPPGIKVDSFVLKPTARGERLCEQLIRPELTYIDILKAKQRRITAKLDLREEFLRRHAQLRDAQPRRYPRRRSERIRG</sequence>
<dbReference type="OMA" id="WGTFTRY"/>
<dbReference type="GO" id="GO:0009247">
    <property type="term" value="P:glycolipid biosynthetic process"/>
    <property type="evidence" value="ECO:0007669"/>
    <property type="project" value="InterPro"/>
</dbReference>
<feature type="compositionally biased region" description="Basic residues" evidence="10">
    <location>
        <begin position="76"/>
        <end position="88"/>
    </location>
</feature>
<dbReference type="Proteomes" id="UP000694845">
    <property type="component" value="Unplaced"/>
</dbReference>
<dbReference type="KEGG" id="aplc:110973083"/>
<feature type="compositionally biased region" description="Polar residues" evidence="10">
    <location>
        <begin position="192"/>
        <end position="202"/>
    </location>
</feature>
<evidence type="ECO:0000256" key="3">
    <source>
        <dbReference type="ARBA" id="ARBA00022679"/>
    </source>
</evidence>
<protein>
    <submittedName>
        <fullName evidence="13">Uncharacterized protein LOC110973083 isoform X1</fullName>
    </submittedName>
</protein>
<dbReference type="AlphaFoldDB" id="A0A8B7XET1"/>
<feature type="region of interest" description="Disordered" evidence="10">
    <location>
        <begin position="73"/>
        <end position="114"/>
    </location>
</feature>
<feature type="compositionally biased region" description="Basic and acidic residues" evidence="10">
    <location>
        <begin position="160"/>
        <end position="174"/>
    </location>
</feature>
<comment type="similarity">
    <text evidence="2">Belongs to the galactose-3-O-sulfotransferase family.</text>
</comment>
<gene>
    <name evidence="13" type="primary">LOC110973083</name>
</gene>
<keyword evidence="12" id="KW-1185">Reference proteome</keyword>
<dbReference type="InterPro" id="IPR009729">
    <property type="entry name" value="Gal-3-0_sulfotransfrase"/>
</dbReference>
<evidence type="ECO:0000256" key="10">
    <source>
        <dbReference type="SAM" id="MobiDB-lite"/>
    </source>
</evidence>
<name>A0A8B7XET1_ACAPL</name>
<evidence type="ECO:0000313" key="12">
    <source>
        <dbReference type="Proteomes" id="UP000694845"/>
    </source>
</evidence>
<evidence type="ECO:0000256" key="6">
    <source>
        <dbReference type="ARBA" id="ARBA00022989"/>
    </source>
</evidence>
<dbReference type="PANTHER" id="PTHR14647">
    <property type="entry name" value="GALACTOSE-3-O-SULFOTRANSFERASE"/>
    <property type="match status" value="1"/>
</dbReference>
<evidence type="ECO:0000256" key="1">
    <source>
        <dbReference type="ARBA" id="ARBA00004323"/>
    </source>
</evidence>
<keyword evidence="4 11" id="KW-0812">Transmembrane</keyword>
<organism evidence="12 13">
    <name type="scientific">Acanthaster planci</name>
    <name type="common">Crown-of-thorns starfish</name>
    <dbReference type="NCBI Taxonomy" id="133434"/>
    <lineage>
        <taxon>Eukaryota</taxon>
        <taxon>Metazoa</taxon>
        <taxon>Echinodermata</taxon>
        <taxon>Eleutherozoa</taxon>
        <taxon>Asterozoa</taxon>
        <taxon>Asteroidea</taxon>
        <taxon>Valvatacea</taxon>
        <taxon>Valvatida</taxon>
        <taxon>Acanthasteridae</taxon>
        <taxon>Acanthaster</taxon>
    </lineage>
</organism>
<dbReference type="OrthoDB" id="514299at2759"/>
<feature type="transmembrane region" description="Helical" evidence="11">
    <location>
        <begin position="37"/>
        <end position="56"/>
    </location>
</feature>
<feature type="region of interest" description="Disordered" evidence="10">
    <location>
        <begin position="151"/>
        <end position="298"/>
    </location>
</feature>
<dbReference type="InterPro" id="IPR027417">
    <property type="entry name" value="P-loop_NTPase"/>
</dbReference>
<dbReference type="Pfam" id="PF06990">
    <property type="entry name" value="Gal-3-0_sulfotr"/>
    <property type="match status" value="1"/>
</dbReference>
<dbReference type="PANTHER" id="PTHR14647:SF86">
    <property type="entry name" value="GALACTOSE-3-O-SULFOTRANSFERASE"/>
    <property type="match status" value="1"/>
</dbReference>
<keyword evidence="6 11" id="KW-1133">Transmembrane helix</keyword>
<keyword evidence="8 11" id="KW-0472">Membrane</keyword>
<comment type="subcellular location">
    <subcellularLocation>
        <location evidence="1">Golgi apparatus membrane</location>
        <topology evidence="1">Single-pass type II membrane protein</topology>
    </subcellularLocation>
</comment>
<evidence type="ECO:0000256" key="7">
    <source>
        <dbReference type="ARBA" id="ARBA00023034"/>
    </source>
</evidence>
<evidence type="ECO:0000256" key="9">
    <source>
        <dbReference type="ARBA" id="ARBA00023180"/>
    </source>
</evidence>
<dbReference type="Gene3D" id="3.40.50.300">
    <property type="entry name" value="P-loop containing nucleotide triphosphate hydrolases"/>
    <property type="match status" value="1"/>
</dbReference>
<evidence type="ECO:0000313" key="13">
    <source>
        <dbReference type="RefSeq" id="XP_022079253.1"/>
    </source>
</evidence>
<evidence type="ECO:0000256" key="2">
    <source>
        <dbReference type="ARBA" id="ARBA00008124"/>
    </source>
</evidence>
<dbReference type="GeneID" id="110973083"/>
<dbReference type="GO" id="GO:0000139">
    <property type="term" value="C:Golgi membrane"/>
    <property type="evidence" value="ECO:0007669"/>
    <property type="project" value="UniProtKB-SubCell"/>
</dbReference>
<keyword evidence="3" id="KW-0808">Transferase</keyword>
<feature type="compositionally biased region" description="Polar residues" evidence="10">
    <location>
        <begin position="258"/>
        <end position="270"/>
    </location>
</feature>
<dbReference type="RefSeq" id="XP_022079253.1">
    <property type="nucleotide sequence ID" value="XM_022223561.1"/>
</dbReference>
<keyword evidence="9" id="KW-0325">Glycoprotein</keyword>
<evidence type="ECO:0000256" key="4">
    <source>
        <dbReference type="ARBA" id="ARBA00022692"/>
    </source>
</evidence>
<dbReference type="GO" id="GO:0001733">
    <property type="term" value="F:galactosylceramide sulfotransferase activity"/>
    <property type="evidence" value="ECO:0007669"/>
    <property type="project" value="InterPro"/>
</dbReference>
<accession>A0A8B7XET1</accession>
<keyword evidence="7" id="KW-0333">Golgi apparatus</keyword>
<keyword evidence="5" id="KW-0735">Signal-anchor</keyword>
<evidence type="ECO:0000256" key="5">
    <source>
        <dbReference type="ARBA" id="ARBA00022968"/>
    </source>
</evidence>
<reference evidence="13" key="1">
    <citation type="submission" date="2025-08" db="UniProtKB">
        <authorList>
            <consortium name="RefSeq"/>
        </authorList>
    </citation>
    <scope>IDENTIFICATION</scope>
</reference>